<evidence type="ECO:0000256" key="2">
    <source>
        <dbReference type="SAM" id="SignalP"/>
    </source>
</evidence>
<keyword evidence="2" id="KW-0732">Signal</keyword>
<evidence type="ECO:0000313" key="3">
    <source>
        <dbReference type="EMBL" id="RGE39481.1"/>
    </source>
</evidence>
<dbReference type="AlphaFoldDB" id="A0A373F5Q4"/>
<feature type="signal peptide" evidence="2">
    <location>
        <begin position="1"/>
        <end position="22"/>
    </location>
</feature>
<name>A0A373F5Q4_COMTE</name>
<gene>
    <name evidence="3" type="ORF">DZC30_21830</name>
</gene>
<proteinExistence type="predicted"/>
<organism evidence="3 4">
    <name type="scientific">Comamonas testosteroni</name>
    <name type="common">Pseudomonas testosteroni</name>
    <dbReference type="NCBI Taxonomy" id="285"/>
    <lineage>
        <taxon>Bacteria</taxon>
        <taxon>Pseudomonadati</taxon>
        <taxon>Pseudomonadota</taxon>
        <taxon>Betaproteobacteria</taxon>
        <taxon>Burkholderiales</taxon>
        <taxon>Comamonadaceae</taxon>
        <taxon>Comamonas</taxon>
    </lineage>
</organism>
<evidence type="ECO:0000313" key="4">
    <source>
        <dbReference type="Proteomes" id="UP000261948"/>
    </source>
</evidence>
<sequence length="294" mass="30272">MWRDGPALYLGIYMRKTLVAVAAATTILMSACGGGGDNSSSDNVSNNQTTSTAPTTSSEAAAICSGTARASTAYDVFLPSANGIIQSSASRHVQLYGQTSDNSQCISIAASTAQADSSPGTIQVVTADNWNNVISYFDPVGVSTPGGVKLDQGLFITCTNGSDVVKHLGILNPMGTGSTFVGSNQIATVVKNTALLSYECNLDSSNNTTAGRSNTAVSFSSDGSIAISDGSNGITNISAADAPSLFTSTGYNLNGKILHWYLYQLPTGAGSKQVIVHTSQKTDGSYNIDTFLTP</sequence>
<evidence type="ECO:0000256" key="1">
    <source>
        <dbReference type="SAM" id="MobiDB-lite"/>
    </source>
</evidence>
<feature type="region of interest" description="Disordered" evidence="1">
    <location>
        <begin position="38"/>
        <end position="58"/>
    </location>
</feature>
<keyword evidence="4" id="KW-1185">Reference proteome</keyword>
<dbReference type="Proteomes" id="UP000261948">
    <property type="component" value="Unassembled WGS sequence"/>
</dbReference>
<dbReference type="PROSITE" id="PS51257">
    <property type="entry name" value="PROKAR_LIPOPROTEIN"/>
    <property type="match status" value="1"/>
</dbReference>
<reference evidence="3 4" key="1">
    <citation type="submission" date="2018-08" db="EMBL/GenBank/DDBJ databases">
        <title>Comamonas testosteroni strain SWCO2.</title>
        <authorList>
            <person name="Jiang N."/>
            <person name="Zhang X.Z."/>
        </authorList>
    </citation>
    <scope>NUCLEOTIDE SEQUENCE [LARGE SCALE GENOMIC DNA]</scope>
    <source>
        <strain evidence="3 4">SWCO2</strain>
    </source>
</reference>
<evidence type="ECO:0008006" key="5">
    <source>
        <dbReference type="Google" id="ProtNLM"/>
    </source>
</evidence>
<accession>A0A373F5Q4</accession>
<dbReference type="EMBL" id="QURR01000051">
    <property type="protein sequence ID" value="RGE39481.1"/>
    <property type="molecule type" value="Genomic_DNA"/>
</dbReference>
<protein>
    <recommendedName>
        <fullName evidence="5">Lipoprotein</fullName>
    </recommendedName>
</protein>
<comment type="caution">
    <text evidence="3">The sequence shown here is derived from an EMBL/GenBank/DDBJ whole genome shotgun (WGS) entry which is preliminary data.</text>
</comment>
<feature type="chain" id="PRO_5016646310" description="Lipoprotein" evidence="2">
    <location>
        <begin position="23"/>
        <end position="294"/>
    </location>
</feature>